<evidence type="ECO:0000259" key="13">
    <source>
        <dbReference type="SMART" id="SM00435"/>
    </source>
</evidence>
<keyword evidence="4 9" id="KW-0799">Topoisomerase</keyword>
<dbReference type="Gene3D" id="2.170.11.10">
    <property type="entry name" value="DNA Topoisomerase I, domain 2"/>
    <property type="match status" value="1"/>
</dbReference>
<dbReference type="GO" id="GO:0048511">
    <property type="term" value="P:rhythmic process"/>
    <property type="evidence" value="ECO:0007669"/>
    <property type="project" value="UniProtKB-KW"/>
</dbReference>
<comment type="function">
    <text evidence="10">Releases the supercoiling and torsional tension of DNA introduced during the DNA replication and transcription by transiently cleaving and rejoining one strand of the DNA duplex. Introduces a single-strand break via transesterification at the specific target site 5'-[CT]CCTTp site in duplex DNA. The scissile phosphodiester is attacked by the catalytic tyrosine of the enzyme, resulting in the formation of a DNA-(3'-phosphotyrosyl)-enzyme intermediate and the expulsion of a 5'-OH DNA strand. The free DNA strand then undergoes passage around the unbroken strand thus removing DNA supercoils. Finally, in the religation step, the DNA 5'-OH attacks the covalent intermediate to expel the active-site tyrosine and restore the DNA phosphodiester backbone.</text>
</comment>
<feature type="region of interest" description="Disordered" evidence="12">
    <location>
        <begin position="1"/>
        <end position="173"/>
    </location>
</feature>
<dbReference type="InterPro" id="IPR036202">
    <property type="entry name" value="TopoI_DNA-bd_euk_N_sf"/>
</dbReference>
<dbReference type="CDD" id="cd03488">
    <property type="entry name" value="Topoisomer_IB_N_htopoI_like"/>
    <property type="match status" value="1"/>
</dbReference>
<protein>
    <recommendedName>
        <fullName evidence="10">DNA topoisomerase I</fullName>
        <ecNumber evidence="10">5.6.2.1</ecNumber>
    </recommendedName>
    <alternativeName>
        <fullName evidence="10">DNA topoisomerase 1</fullName>
    </alternativeName>
</protein>
<dbReference type="OrthoDB" id="47179at2759"/>
<dbReference type="GO" id="GO:0006265">
    <property type="term" value="P:DNA topological change"/>
    <property type="evidence" value="ECO:0007669"/>
    <property type="project" value="UniProtKB-UniRule"/>
</dbReference>
<dbReference type="CDD" id="cd00659">
    <property type="entry name" value="Topo_IB_C"/>
    <property type="match status" value="1"/>
</dbReference>
<dbReference type="InterPro" id="IPR001631">
    <property type="entry name" value="TopoI"/>
</dbReference>
<evidence type="ECO:0000313" key="14">
    <source>
        <dbReference type="Proteomes" id="UP000515159"/>
    </source>
</evidence>
<organism evidence="14 15">
    <name type="scientific">Geotrypetes seraphini</name>
    <name type="common">Gaboon caecilian</name>
    <name type="synonym">Caecilia seraphini</name>
    <dbReference type="NCBI Taxonomy" id="260995"/>
    <lineage>
        <taxon>Eukaryota</taxon>
        <taxon>Metazoa</taxon>
        <taxon>Chordata</taxon>
        <taxon>Craniata</taxon>
        <taxon>Vertebrata</taxon>
        <taxon>Euteleostomi</taxon>
        <taxon>Amphibia</taxon>
        <taxon>Gymnophiona</taxon>
        <taxon>Geotrypetes</taxon>
    </lineage>
</organism>
<feature type="compositionally biased region" description="Basic and acidic residues" evidence="12">
    <location>
        <begin position="36"/>
        <end position="139"/>
    </location>
</feature>
<feature type="region of interest" description="Disordered" evidence="12">
    <location>
        <begin position="186"/>
        <end position="222"/>
    </location>
</feature>
<dbReference type="SUPFAM" id="SSF56349">
    <property type="entry name" value="DNA breaking-rejoining enzymes"/>
    <property type="match status" value="1"/>
</dbReference>
<dbReference type="InterPro" id="IPR018521">
    <property type="entry name" value="TopoIB_AS"/>
</dbReference>
<dbReference type="InterPro" id="IPR014711">
    <property type="entry name" value="TopoI_cat_a-hlx-sub_euk"/>
</dbReference>
<evidence type="ECO:0000256" key="11">
    <source>
        <dbReference type="SAM" id="Coils"/>
    </source>
</evidence>
<dbReference type="Gene3D" id="1.10.132.10">
    <property type="match status" value="1"/>
</dbReference>
<keyword evidence="14" id="KW-1185">Reference proteome</keyword>
<dbReference type="AlphaFoldDB" id="A0A6P8SSY3"/>
<dbReference type="FunFam" id="1.10.132.10:FF:000001">
    <property type="entry name" value="DNA topoisomerase I"/>
    <property type="match status" value="1"/>
</dbReference>
<evidence type="ECO:0000256" key="6">
    <source>
        <dbReference type="ARBA" id="ARBA00023125"/>
    </source>
</evidence>
<dbReference type="SUPFAM" id="SSF56741">
    <property type="entry name" value="Eukaryotic DNA topoisomerase I, N-terminal DNA-binding fragment"/>
    <property type="match status" value="1"/>
</dbReference>
<dbReference type="InterPro" id="IPR008336">
    <property type="entry name" value="TopoI_DNA-bd_euk"/>
</dbReference>
<dbReference type="GO" id="GO:0006260">
    <property type="term" value="P:DNA replication"/>
    <property type="evidence" value="ECO:0007669"/>
    <property type="project" value="TreeGrafter"/>
</dbReference>
<dbReference type="PANTHER" id="PTHR10290">
    <property type="entry name" value="DNA TOPOISOMERASE I"/>
    <property type="match status" value="1"/>
</dbReference>
<dbReference type="Pfam" id="PF02919">
    <property type="entry name" value="Topoisom_I_N"/>
    <property type="match status" value="1"/>
</dbReference>
<dbReference type="PROSITE" id="PS00176">
    <property type="entry name" value="TOPO_IB_1"/>
    <property type="match status" value="1"/>
</dbReference>
<feature type="active site" description="O-(3'-phospho-DNA)-tyrosine intermediate" evidence="9">
    <location>
        <position position="750"/>
    </location>
</feature>
<dbReference type="RefSeq" id="XP_033819243.1">
    <property type="nucleotide sequence ID" value="XM_033963352.1"/>
</dbReference>
<keyword evidence="11" id="KW-0175">Coiled coil</keyword>
<reference evidence="15" key="1">
    <citation type="submission" date="2025-08" db="UniProtKB">
        <authorList>
            <consortium name="RefSeq"/>
        </authorList>
    </citation>
    <scope>IDENTIFICATION</scope>
</reference>
<feature type="compositionally biased region" description="Basic and acidic residues" evidence="12">
    <location>
        <begin position="196"/>
        <end position="216"/>
    </location>
</feature>
<dbReference type="PRINTS" id="PR00416">
    <property type="entry name" value="EUTPISMRASEI"/>
</dbReference>
<feature type="compositionally biased region" description="Basic and acidic residues" evidence="12">
    <location>
        <begin position="162"/>
        <end position="173"/>
    </location>
</feature>
<dbReference type="InterPro" id="IPR013499">
    <property type="entry name" value="TopoI_euk"/>
</dbReference>
<sequence>MSGDQPHNDSQINVDFRANDSHKHKDKEHRHKEHKKDKEKDREKTKHSNSEHKDSIEKKHKEKEKERHKDGSLERPKDGSSEKHKITSLERSKDDSLERNKNSLEKHKNKHKEKDKEKRREEKVRSSSGDVKVKKEKENGFSSPPRIKDEPNDDSLYTPPKENSKPLKRFRNDDICDIKPKKIKIEDIKKAKKRKQEHEEDIKPKKVKSKNKDSHAATRKKIKKEEEQKWKWWEEERYADGIKWKFLEHKGPIFAPQYESLPDKVKFYYDGKVVKLSSKAEEVATFFAKMLDHEYTTKEIFRKNFFKDWKKEMTSEERTAITNLNKCNFNELSQYFKEQSEARKQMTKEEKQKIKEENEKLLQEYGYCVMDNHKERIANFRIEPPGLFRGRGNHPKMGRLKRRIRPEDIIINCSKDSKVPPPPSGHKWKEIRHDNKVTWLVSWTENIQGSIKYIMLNPSSRIKGEKDWQKYETARRLKKCVDKIRNNYREDWKSKEMKVRQRAVALYFIDKLALRAGNEKEEGETADTVGCCSLRVEHIKLHPEIDSQEYVVEFDFLGKDSIRYYNKVPVEKRVFKNLQLFMENKQTDDDLFDRLNTGILNKHLQDLMEGLTAKVFRTYNASITLQQQLKELTNGDDNVAAKILSYNRANRAVAILCNHQRAPPKTFEKSMITLQTKIDAKKDQLADAKRDLKSAKADAKVRRDEKSKRMVESKKKTVQRVEEQLMKLEVQATDREENKQIALGTSKLNYLDPRISVAWCKKFGIPIEKIYNKTQREKFAWAIDMADEDYEF</sequence>
<evidence type="ECO:0000256" key="4">
    <source>
        <dbReference type="ARBA" id="ARBA00023029"/>
    </source>
</evidence>
<dbReference type="InterPro" id="IPR013030">
    <property type="entry name" value="DNA_topo_DNA_db_N_dom2"/>
</dbReference>
<evidence type="ECO:0000256" key="12">
    <source>
        <dbReference type="SAM" id="MobiDB-lite"/>
    </source>
</evidence>
<feature type="coiled-coil region" evidence="11">
    <location>
        <begin position="671"/>
        <end position="738"/>
    </location>
</feature>
<dbReference type="InterPro" id="IPR011010">
    <property type="entry name" value="DNA_brk_join_enz"/>
</dbReference>
<dbReference type="Gene3D" id="3.90.15.10">
    <property type="entry name" value="Topoisomerase I, Chain A, domain 3"/>
    <property type="match status" value="1"/>
</dbReference>
<dbReference type="PROSITE" id="PS52038">
    <property type="entry name" value="TOPO_IB_2"/>
    <property type="match status" value="1"/>
</dbReference>
<dbReference type="GO" id="GO:0005730">
    <property type="term" value="C:nucleolus"/>
    <property type="evidence" value="ECO:0007669"/>
    <property type="project" value="TreeGrafter"/>
</dbReference>
<dbReference type="SUPFAM" id="SSF46596">
    <property type="entry name" value="Eukaryotic DNA topoisomerase I, dispensable insert domain"/>
    <property type="match status" value="1"/>
</dbReference>
<evidence type="ECO:0000256" key="3">
    <source>
        <dbReference type="ARBA" id="ARBA00006645"/>
    </source>
</evidence>
<evidence type="ECO:0000256" key="10">
    <source>
        <dbReference type="RuleBase" id="RU365101"/>
    </source>
</evidence>
<dbReference type="Proteomes" id="UP000515159">
    <property type="component" value="Chromosome 11"/>
</dbReference>
<comment type="subcellular location">
    <subcellularLocation>
        <location evidence="2">Nucleus</location>
    </subcellularLocation>
</comment>
<dbReference type="FunFam" id="1.10.10.41:FF:000001">
    <property type="entry name" value="DNA topoisomerase I"/>
    <property type="match status" value="1"/>
</dbReference>
<dbReference type="GO" id="GO:0005694">
    <property type="term" value="C:chromosome"/>
    <property type="evidence" value="ECO:0007669"/>
    <property type="project" value="InterPro"/>
</dbReference>
<dbReference type="EC" id="5.6.2.1" evidence="10"/>
<feature type="compositionally biased region" description="Basic residues" evidence="12">
    <location>
        <begin position="24"/>
        <end position="35"/>
    </location>
</feature>
<comment type="similarity">
    <text evidence="3 9 10">Belongs to the type IB topoisomerase family.</text>
</comment>
<dbReference type="InterPro" id="IPR013500">
    <property type="entry name" value="TopoI_cat_euk"/>
</dbReference>
<keyword evidence="7 9" id="KW-0413">Isomerase</keyword>
<feature type="coiled-coil region" evidence="11">
    <location>
        <begin position="337"/>
        <end position="364"/>
    </location>
</feature>
<evidence type="ECO:0000256" key="5">
    <source>
        <dbReference type="ARBA" id="ARBA00023108"/>
    </source>
</evidence>
<dbReference type="GO" id="GO:0003677">
    <property type="term" value="F:DNA binding"/>
    <property type="evidence" value="ECO:0007669"/>
    <property type="project" value="UniProtKB-UniRule"/>
</dbReference>
<name>A0A6P8SSY3_GEOSA</name>
<dbReference type="InterPro" id="IPR051062">
    <property type="entry name" value="Topoisomerase_IB"/>
</dbReference>
<evidence type="ECO:0000256" key="7">
    <source>
        <dbReference type="ARBA" id="ARBA00023235"/>
    </source>
</evidence>
<dbReference type="SMART" id="SM00435">
    <property type="entry name" value="TOPEUc"/>
    <property type="match status" value="1"/>
</dbReference>
<proteinExistence type="inferred from homology"/>
<comment type="catalytic activity">
    <reaction evidence="1 9 10">
        <text>ATP-independent breakage of single-stranded DNA, followed by passage and rejoining.</text>
        <dbReference type="EC" id="5.6.2.1"/>
    </reaction>
</comment>
<dbReference type="GO" id="GO:0007059">
    <property type="term" value="P:chromosome segregation"/>
    <property type="evidence" value="ECO:0007669"/>
    <property type="project" value="TreeGrafter"/>
</dbReference>
<keyword evidence="5" id="KW-0090">Biological rhythms</keyword>
<evidence type="ECO:0000256" key="9">
    <source>
        <dbReference type="PROSITE-ProRule" id="PRU01382"/>
    </source>
</evidence>
<gene>
    <name evidence="15" type="primary">TOP1</name>
</gene>
<feature type="domain" description="DNA topoisomerase I eukaryotic-type" evidence="13">
    <location>
        <begin position="387"/>
        <end position="764"/>
    </location>
</feature>
<evidence type="ECO:0000256" key="2">
    <source>
        <dbReference type="ARBA" id="ARBA00004123"/>
    </source>
</evidence>
<evidence type="ECO:0000256" key="1">
    <source>
        <dbReference type="ARBA" id="ARBA00000213"/>
    </source>
</evidence>
<dbReference type="KEGG" id="gsh:117369194"/>
<accession>A0A6P8SSY3</accession>
<dbReference type="FunCoup" id="A0A6P8SSY3">
    <property type="interactions" value="3049"/>
</dbReference>
<dbReference type="FunFam" id="2.170.11.10:FF:000002">
    <property type="entry name" value="DNA topoisomerase I"/>
    <property type="match status" value="1"/>
</dbReference>
<dbReference type="InterPro" id="IPR048045">
    <property type="entry name" value="Topoisomer_I_DNA-bd"/>
</dbReference>
<dbReference type="InterPro" id="IPR013034">
    <property type="entry name" value="DNA_topo_DNA_db_N_dom1"/>
</dbReference>
<dbReference type="InterPro" id="IPR014727">
    <property type="entry name" value="TopoI_cat_a/b-sub_euk"/>
</dbReference>
<keyword evidence="8" id="KW-0539">Nucleus</keyword>
<dbReference type="Pfam" id="PF01028">
    <property type="entry name" value="Topoisom_I"/>
    <property type="match status" value="1"/>
</dbReference>
<dbReference type="PANTHER" id="PTHR10290:SF5">
    <property type="entry name" value="DNA TOPOISOMERASE 1"/>
    <property type="match status" value="1"/>
</dbReference>
<dbReference type="CTD" id="7150"/>
<dbReference type="GeneID" id="117369194"/>
<dbReference type="FunFam" id="3.90.15.10:FF:000001">
    <property type="entry name" value="DNA topoisomerase I"/>
    <property type="match status" value="1"/>
</dbReference>
<dbReference type="InterPro" id="IPR025834">
    <property type="entry name" value="TopoI_C_dom"/>
</dbReference>
<dbReference type="GO" id="GO:0003917">
    <property type="term" value="F:DNA topoisomerase type I (single strand cut, ATP-independent) activity"/>
    <property type="evidence" value="ECO:0007669"/>
    <property type="project" value="UniProtKB-UniRule"/>
</dbReference>
<dbReference type="InParanoid" id="A0A6P8SSY3"/>
<keyword evidence="6 9" id="KW-0238">DNA-binding</keyword>
<dbReference type="Pfam" id="PF14370">
    <property type="entry name" value="Topo_C_assoc"/>
    <property type="match status" value="1"/>
</dbReference>
<evidence type="ECO:0000313" key="15">
    <source>
        <dbReference type="RefSeq" id="XP_033819243.1"/>
    </source>
</evidence>
<evidence type="ECO:0000256" key="8">
    <source>
        <dbReference type="ARBA" id="ARBA00023242"/>
    </source>
</evidence>
<dbReference type="Gene3D" id="1.10.10.41">
    <property type="entry name" value="Yeast DNA topoisomerase - domain 1"/>
    <property type="match status" value="1"/>
</dbReference>